<evidence type="ECO:0000313" key="1">
    <source>
        <dbReference type="EMBL" id="CAA9414452.1"/>
    </source>
</evidence>
<organism evidence="1">
    <name type="scientific">uncultured Rubrobacteraceae bacterium</name>
    <dbReference type="NCBI Taxonomy" id="349277"/>
    <lineage>
        <taxon>Bacteria</taxon>
        <taxon>Bacillati</taxon>
        <taxon>Actinomycetota</taxon>
        <taxon>Rubrobacteria</taxon>
        <taxon>Rubrobacterales</taxon>
        <taxon>Rubrobacteraceae</taxon>
        <taxon>environmental samples</taxon>
    </lineage>
</organism>
<gene>
    <name evidence="1" type="ORF">AVDCRST_MAG82-1006</name>
</gene>
<feature type="non-terminal residue" evidence="1">
    <location>
        <position position="1"/>
    </location>
</feature>
<protein>
    <submittedName>
        <fullName evidence="1">Uncharacterized protein</fullName>
    </submittedName>
</protein>
<sequence length="49" mass="5415">CVLDGRHVPICPVRPWPRPSSIGNAGRYCSATWPAPATTFGPSRRSWFC</sequence>
<name>A0A6J4PMH8_9ACTN</name>
<proteinExistence type="predicted"/>
<feature type="non-terminal residue" evidence="1">
    <location>
        <position position="49"/>
    </location>
</feature>
<dbReference type="EMBL" id="CADCVA010000138">
    <property type="protein sequence ID" value="CAA9414452.1"/>
    <property type="molecule type" value="Genomic_DNA"/>
</dbReference>
<accession>A0A6J4PMH8</accession>
<dbReference type="AlphaFoldDB" id="A0A6J4PMH8"/>
<reference evidence="1" key="1">
    <citation type="submission" date="2020-02" db="EMBL/GenBank/DDBJ databases">
        <authorList>
            <person name="Meier V. D."/>
        </authorList>
    </citation>
    <scope>NUCLEOTIDE SEQUENCE</scope>
    <source>
        <strain evidence="1">AVDCRST_MAG82</strain>
    </source>
</reference>